<comment type="catalytic activity">
    <reaction evidence="16 18 20">
        <text>L-threonyl-[protein] + FAD = FMN-L-threonyl-[protein] + AMP + H(+)</text>
        <dbReference type="Rhea" id="RHEA:36847"/>
        <dbReference type="Rhea" id="RHEA-COMP:11060"/>
        <dbReference type="Rhea" id="RHEA-COMP:11061"/>
        <dbReference type="ChEBI" id="CHEBI:15378"/>
        <dbReference type="ChEBI" id="CHEBI:30013"/>
        <dbReference type="ChEBI" id="CHEBI:57692"/>
        <dbReference type="ChEBI" id="CHEBI:74257"/>
        <dbReference type="ChEBI" id="CHEBI:456215"/>
        <dbReference type="EC" id="2.7.1.180"/>
    </reaction>
</comment>
<evidence type="ECO:0000256" key="4">
    <source>
        <dbReference type="ARBA" id="ARBA00022475"/>
    </source>
</evidence>
<feature type="binding site" evidence="19">
    <location>
        <position position="186"/>
    </location>
    <ligand>
        <name>Mg(2+)</name>
        <dbReference type="ChEBI" id="CHEBI:18420"/>
    </ligand>
</feature>
<dbReference type="Proteomes" id="UP000321272">
    <property type="component" value="Chromosome"/>
</dbReference>
<dbReference type="KEGG" id="paur:FGL86_04085"/>
<dbReference type="Pfam" id="PF02424">
    <property type="entry name" value="ApbE"/>
    <property type="match status" value="1"/>
</dbReference>
<proteinExistence type="inferred from homology"/>
<feature type="binding site" evidence="19">
    <location>
        <position position="305"/>
    </location>
    <ligand>
        <name>Mg(2+)</name>
        <dbReference type="ChEBI" id="CHEBI:18420"/>
    </ligand>
</feature>
<reference evidence="21 22" key="1">
    <citation type="submission" date="2019-06" db="EMBL/GenBank/DDBJ databases">
        <title>Genome analyses of bacteria isolated from kimchi.</title>
        <authorList>
            <person name="Lee S."/>
            <person name="Ahn S."/>
            <person name="Roh S."/>
        </authorList>
    </citation>
    <scope>NUCLEOTIDE SEQUENCE [LARGE SCALE GENOMIC DNA]</scope>
    <source>
        <strain evidence="21 22">CBA4606</strain>
    </source>
</reference>
<dbReference type="FunFam" id="3.10.520.10:FF:000001">
    <property type="entry name" value="FAD:protein FMN transferase"/>
    <property type="match status" value="1"/>
</dbReference>
<keyword evidence="9" id="KW-0732">Signal</keyword>
<keyword evidence="11 18" id="KW-0460">Magnesium</keyword>
<dbReference type="PANTHER" id="PTHR30040:SF2">
    <property type="entry name" value="FAD:PROTEIN FMN TRANSFERASE"/>
    <property type="match status" value="1"/>
</dbReference>
<keyword evidence="8 18" id="KW-0479">Metal-binding</keyword>
<keyword evidence="13" id="KW-0564">Palmitate</keyword>
<dbReference type="InterPro" id="IPR024932">
    <property type="entry name" value="ApbE"/>
</dbReference>
<keyword evidence="4" id="KW-1003">Cell membrane</keyword>
<keyword evidence="6 18" id="KW-0285">Flavoprotein</keyword>
<evidence type="ECO:0000256" key="11">
    <source>
        <dbReference type="ARBA" id="ARBA00022842"/>
    </source>
</evidence>
<dbReference type="PROSITE" id="PS51257">
    <property type="entry name" value="PROKAR_LIPOPROTEIN"/>
    <property type="match status" value="1"/>
</dbReference>
<evidence type="ECO:0000256" key="3">
    <source>
        <dbReference type="ARBA" id="ARBA00016337"/>
    </source>
</evidence>
<keyword evidence="7 18" id="KW-0808">Transferase</keyword>
<evidence type="ECO:0000256" key="12">
    <source>
        <dbReference type="ARBA" id="ARBA00023136"/>
    </source>
</evidence>
<evidence type="ECO:0000256" key="16">
    <source>
        <dbReference type="ARBA" id="ARBA00048540"/>
    </source>
</evidence>
<dbReference type="Gene3D" id="3.10.520.10">
    <property type="entry name" value="ApbE-like domains"/>
    <property type="match status" value="1"/>
</dbReference>
<dbReference type="AlphaFoldDB" id="A0A5B8SMG4"/>
<evidence type="ECO:0000256" key="17">
    <source>
        <dbReference type="ARBA" id="ARBA00060485"/>
    </source>
</evidence>
<sequence>MKASLIRHLDRLLPCLILVLAIGLFGGCSDERRLESPVRFEGNIFGTFYQITVVDPLTEAQRAKLAEGIEETLAHVDTSMSTYREDSELMQLNRTPVGEWRELSPELTKVLHIARQVARKSDGAFDVTVGGLVNLWSFGPEARPQEVPDPALLAERLQQVGQDRLELDVEGERARRLGDIFIDLSGVAKGYGVDRVADYLRRQGLENFLVNIGGELVLEGDRDDQGDPWRIGVEVPDVHQRVAREVLPLHDATVATSGDYRNYFEAEGKRYSHTIDPRTGRPIDHALASVTVIHPDNAWADAWATALMVLGPNEAMALARRESLPILLLVRDGDGWSSRASPAFTERFGKERLEKMGVDTAQVRKIAAGEPVVNQ</sequence>
<evidence type="ECO:0000256" key="10">
    <source>
        <dbReference type="ARBA" id="ARBA00022827"/>
    </source>
</evidence>
<dbReference type="GO" id="GO:0046872">
    <property type="term" value="F:metal ion binding"/>
    <property type="evidence" value="ECO:0007669"/>
    <property type="project" value="UniProtKB-UniRule"/>
</dbReference>
<keyword evidence="10 18" id="KW-0274">FAD</keyword>
<organism evidence="21 22">
    <name type="scientific">Pistricoccus aurantiacus</name>
    <dbReference type="NCBI Taxonomy" id="1883414"/>
    <lineage>
        <taxon>Bacteria</taxon>
        <taxon>Pseudomonadati</taxon>
        <taxon>Pseudomonadota</taxon>
        <taxon>Gammaproteobacteria</taxon>
        <taxon>Oceanospirillales</taxon>
        <taxon>Halomonadaceae</taxon>
        <taxon>Pistricoccus</taxon>
    </lineage>
</organism>
<evidence type="ECO:0000256" key="5">
    <source>
        <dbReference type="ARBA" id="ARBA00022519"/>
    </source>
</evidence>
<keyword evidence="22" id="KW-1185">Reference proteome</keyword>
<name>A0A5B8SMG4_9GAMM</name>
<keyword evidence="5 20" id="KW-0997">Cell inner membrane</keyword>
<dbReference type="OrthoDB" id="9778595at2"/>
<evidence type="ECO:0000256" key="9">
    <source>
        <dbReference type="ARBA" id="ARBA00022729"/>
    </source>
</evidence>
<accession>A0A5B8SMG4</accession>
<dbReference type="EC" id="2.7.1.180" evidence="2 18"/>
<comment type="similarity">
    <text evidence="1 18 20">Belongs to the ApbE family.</text>
</comment>
<dbReference type="PANTHER" id="PTHR30040">
    <property type="entry name" value="THIAMINE BIOSYNTHESIS LIPOPROTEIN APBE"/>
    <property type="match status" value="1"/>
</dbReference>
<evidence type="ECO:0000256" key="13">
    <source>
        <dbReference type="ARBA" id="ARBA00023139"/>
    </source>
</evidence>
<keyword evidence="14 20" id="KW-0449">Lipoprotein</keyword>
<evidence type="ECO:0000256" key="2">
    <source>
        <dbReference type="ARBA" id="ARBA00011955"/>
    </source>
</evidence>
<evidence type="ECO:0000313" key="21">
    <source>
        <dbReference type="EMBL" id="QEA38332.1"/>
    </source>
</evidence>
<evidence type="ECO:0000256" key="8">
    <source>
        <dbReference type="ARBA" id="ARBA00022723"/>
    </source>
</evidence>
<feature type="binding site" evidence="19">
    <location>
        <position position="301"/>
    </location>
    <ligand>
        <name>Mg(2+)</name>
        <dbReference type="ChEBI" id="CHEBI:18420"/>
    </ligand>
</feature>
<dbReference type="GO" id="GO:0016740">
    <property type="term" value="F:transferase activity"/>
    <property type="evidence" value="ECO:0007669"/>
    <property type="project" value="UniProtKB-UniRule"/>
</dbReference>
<dbReference type="EMBL" id="CP042382">
    <property type="protein sequence ID" value="QEA38332.1"/>
    <property type="molecule type" value="Genomic_DNA"/>
</dbReference>
<evidence type="ECO:0000256" key="7">
    <source>
        <dbReference type="ARBA" id="ARBA00022679"/>
    </source>
</evidence>
<dbReference type="SUPFAM" id="SSF143631">
    <property type="entry name" value="ApbE-like"/>
    <property type="match status" value="1"/>
</dbReference>
<comment type="cofactor">
    <cofactor evidence="19">
        <name>Mg(2+)</name>
        <dbReference type="ChEBI" id="CHEBI:18420"/>
    </cofactor>
    <cofactor evidence="19">
        <name>Mn(2+)</name>
        <dbReference type="ChEBI" id="CHEBI:29035"/>
    </cofactor>
    <text evidence="19">Magnesium. Can also use manganese.</text>
</comment>
<protein>
    <recommendedName>
        <fullName evidence="3 18">FAD:protein FMN transferase</fullName>
        <ecNumber evidence="2 18">2.7.1.180</ecNumber>
    </recommendedName>
    <alternativeName>
        <fullName evidence="15 18">Flavin transferase</fullName>
    </alternativeName>
</protein>
<evidence type="ECO:0000256" key="18">
    <source>
        <dbReference type="PIRNR" id="PIRNR006268"/>
    </source>
</evidence>
<dbReference type="RefSeq" id="WP_147183399.1">
    <property type="nucleotide sequence ID" value="NZ_CP042382.1"/>
</dbReference>
<evidence type="ECO:0000313" key="22">
    <source>
        <dbReference type="Proteomes" id="UP000321272"/>
    </source>
</evidence>
<evidence type="ECO:0000256" key="14">
    <source>
        <dbReference type="ARBA" id="ARBA00023288"/>
    </source>
</evidence>
<evidence type="ECO:0000256" key="6">
    <source>
        <dbReference type="ARBA" id="ARBA00022630"/>
    </source>
</evidence>
<evidence type="ECO:0000256" key="20">
    <source>
        <dbReference type="RuleBase" id="RU363002"/>
    </source>
</evidence>
<keyword evidence="12" id="KW-0472">Membrane</keyword>
<dbReference type="InterPro" id="IPR003374">
    <property type="entry name" value="ApbE-like_sf"/>
</dbReference>
<comment type="subcellular location">
    <subcellularLocation>
        <location evidence="17 20">Cell inner membrane</location>
        <topology evidence="17 20">Lipid-anchor</topology>
        <orientation evidence="17 20">Periplasmic side</orientation>
    </subcellularLocation>
</comment>
<comment type="function">
    <text evidence="20">Flavin transferase that catalyzes the transfer of the FMN moiety of FAD and its covalent binding to the hydroxyl group of a threonine residue in a target flavoprotein.</text>
</comment>
<evidence type="ECO:0000256" key="15">
    <source>
        <dbReference type="ARBA" id="ARBA00031306"/>
    </source>
</evidence>
<evidence type="ECO:0000256" key="19">
    <source>
        <dbReference type="PIRSR" id="PIRSR006268-2"/>
    </source>
</evidence>
<dbReference type="PIRSF" id="PIRSF006268">
    <property type="entry name" value="ApbE"/>
    <property type="match status" value="1"/>
</dbReference>
<dbReference type="GO" id="GO:0005886">
    <property type="term" value="C:plasma membrane"/>
    <property type="evidence" value="ECO:0007669"/>
    <property type="project" value="UniProtKB-SubCell"/>
</dbReference>
<gene>
    <name evidence="21" type="ORF">FGL86_04085</name>
</gene>
<evidence type="ECO:0000256" key="1">
    <source>
        <dbReference type="ARBA" id="ARBA00008282"/>
    </source>
</evidence>